<reference evidence="2 3" key="1">
    <citation type="submission" date="2018-02" db="EMBL/GenBank/DDBJ databases">
        <title>Genome sequence of the basidiomycete white-rot fungus Phlebia centrifuga.</title>
        <authorList>
            <person name="Granchi Z."/>
            <person name="Peng M."/>
            <person name="de Vries R.P."/>
            <person name="Hilden K."/>
            <person name="Makela M.R."/>
            <person name="Grigoriev I."/>
            <person name="Riley R."/>
        </authorList>
    </citation>
    <scope>NUCLEOTIDE SEQUENCE [LARGE SCALE GENOMIC DNA]</scope>
    <source>
        <strain evidence="2 3">FBCC195</strain>
    </source>
</reference>
<dbReference type="Proteomes" id="UP000186601">
    <property type="component" value="Unassembled WGS sequence"/>
</dbReference>
<organism evidence="2 3">
    <name type="scientific">Hermanssonia centrifuga</name>
    <dbReference type="NCBI Taxonomy" id="98765"/>
    <lineage>
        <taxon>Eukaryota</taxon>
        <taxon>Fungi</taxon>
        <taxon>Dikarya</taxon>
        <taxon>Basidiomycota</taxon>
        <taxon>Agaricomycotina</taxon>
        <taxon>Agaricomycetes</taxon>
        <taxon>Polyporales</taxon>
        <taxon>Meruliaceae</taxon>
        <taxon>Hermanssonia</taxon>
    </lineage>
</organism>
<evidence type="ECO:0000256" key="1">
    <source>
        <dbReference type="SAM" id="Phobius"/>
    </source>
</evidence>
<keyword evidence="3" id="KW-1185">Reference proteome</keyword>
<keyword evidence="1" id="KW-0812">Transmembrane</keyword>
<keyword evidence="1" id="KW-1133">Transmembrane helix</keyword>
<comment type="caution">
    <text evidence="2">The sequence shown here is derived from an EMBL/GenBank/DDBJ whole genome shotgun (WGS) entry which is preliminary data.</text>
</comment>
<feature type="transmembrane region" description="Helical" evidence="1">
    <location>
        <begin position="117"/>
        <end position="134"/>
    </location>
</feature>
<proteinExistence type="predicted"/>
<keyword evidence="1" id="KW-0472">Membrane</keyword>
<dbReference type="EMBL" id="MLYV02000045">
    <property type="protein sequence ID" value="PSS37403.1"/>
    <property type="molecule type" value="Genomic_DNA"/>
</dbReference>
<sequence>MYPTEEDFGLDHPISTILPDYPALYDDYEYDDYILLPLTLPGVLIPSPGLPEEPYGLYSEVRRHHAYLWPSYPDVAQDLLSPPPHYDFDVSEFDDDDDEPLLSTQAIPNWFGVQSKGILAFIFGCISLTVVAGFQSRGITRHFDVWLKKLKDTFRKLVRST</sequence>
<dbReference type="AlphaFoldDB" id="A0A2R6S574"/>
<name>A0A2R6S574_9APHY</name>
<evidence type="ECO:0000313" key="2">
    <source>
        <dbReference type="EMBL" id="PSS37403.1"/>
    </source>
</evidence>
<evidence type="ECO:0000313" key="3">
    <source>
        <dbReference type="Proteomes" id="UP000186601"/>
    </source>
</evidence>
<gene>
    <name evidence="2" type="ORF">PHLCEN_2v767</name>
</gene>
<protein>
    <submittedName>
        <fullName evidence="2">Uncharacterized protein</fullName>
    </submittedName>
</protein>
<accession>A0A2R6S574</accession>